<name>A0ABN9P946_9DINO</name>
<comment type="caution">
    <text evidence="1">The sequence shown here is derived from an EMBL/GenBank/DDBJ whole genome shotgun (WGS) entry which is preliminary data.</text>
</comment>
<dbReference type="EMBL" id="CAUYUJ010000081">
    <property type="protein sequence ID" value="CAK0788551.1"/>
    <property type="molecule type" value="Genomic_DNA"/>
</dbReference>
<keyword evidence="2" id="KW-1185">Reference proteome</keyword>
<gene>
    <name evidence="1" type="ORF">PCOR1329_LOCUS413</name>
</gene>
<accession>A0ABN9P946</accession>
<organism evidence="1 2">
    <name type="scientific">Prorocentrum cordatum</name>
    <dbReference type="NCBI Taxonomy" id="2364126"/>
    <lineage>
        <taxon>Eukaryota</taxon>
        <taxon>Sar</taxon>
        <taxon>Alveolata</taxon>
        <taxon>Dinophyceae</taxon>
        <taxon>Prorocentrales</taxon>
        <taxon>Prorocentraceae</taxon>
        <taxon>Prorocentrum</taxon>
    </lineage>
</organism>
<evidence type="ECO:0000313" key="1">
    <source>
        <dbReference type="EMBL" id="CAK0788551.1"/>
    </source>
</evidence>
<proteinExistence type="predicted"/>
<evidence type="ECO:0008006" key="3">
    <source>
        <dbReference type="Google" id="ProtNLM"/>
    </source>
</evidence>
<evidence type="ECO:0000313" key="2">
    <source>
        <dbReference type="Proteomes" id="UP001189429"/>
    </source>
</evidence>
<sequence length="683" mass="76350">MPLAIGGLVAGGPPDADGDDHIAVPPPLALPAPAPPARLDLKRRTPELMSHARSKKMLLCAQSRESKLRQDFEQLKGDMHTACTLIPACAQLFGRPVKHVGRIKKDDLRPAHFIFLSRIVFARRLGTLNIGIDIRRLVCAAARVIKARQDDGVEHVLRGGEKALQHPGASNRFVHMSYAHLWDEVNCKFAAYPKMGCRRRKTTTSIQTICQRGYARLTLANHMNDKSAISRSFCEQILVNPMKVSGTSANAILPAVLKAIPRPFQFNAVENIDRLLRSFSSFTMSLTGDKASGNILLMKQFCHQWETMVLPRSSGRLLVFPETCGVHLEHRTKLQVVPLKHHTMRLFSLANLLRLDGVRTSICESIEVLVQKMLKRRVLGPPPDGIACPLSKCINVLFRPDADHHKRANGKVSRRVQDLGELMRMVNGDLHGDWVHYCWDESTGRPCCRDADTCYDRTVRSVTNALYGGGDPIPAESRWTHTLVNMKQLLLRRIVYNIGVKAFPCSIRKPGAASEMPQSADGEACQSHVAEVNASRLSRVGVYFDDPKTFPELALLTVSVDIIDRWDLRYSSWPYPLFTLCSAHSSEEQRRDVARRLLDASREELGVYACGVKHRFNTVPLLMSEACRKTLLADFRTFGFSTDIIERLNAEIQAGRVHRAPGRVFGGASREQLLQQALAVHKK</sequence>
<reference evidence="1" key="1">
    <citation type="submission" date="2023-10" db="EMBL/GenBank/DDBJ databases">
        <authorList>
            <person name="Chen Y."/>
            <person name="Shah S."/>
            <person name="Dougan E. K."/>
            <person name="Thang M."/>
            <person name="Chan C."/>
        </authorList>
    </citation>
    <scope>NUCLEOTIDE SEQUENCE [LARGE SCALE GENOMIC DNA]</scope>
</reference>
<dbReference type="Proteomes" id="UP001189429">
    <property type="component" value="Unassembled WGS sequence"/>
</dbReference>
<protein>
    <recommendedName>
        <fullName evidence="3">RNA-directed DNA polymerase</fullName>
    </recommendedName>
</protein>